<evidence type="ECO:0000256" key="3">
    <source>
        <dbReference type="ARBA" id="ARBA00008874"/>
    </source>
</evidence>
<dbReference type="PANTHER" id="PTHR45832">
    <property type="entry name" value="SERINE/THREONINE-PROTEIN KINASE SAMKA-RELATED-RELATED"/>
    <property type="match status" value="1"/>
</dbReference>
<dbReference type="FunFam" id="3.90.810.10:FF:000005">
    <property type="entry name" value="Non-specific serine/threonine protein kinase"/>
    <property type="match status" value="1"/>
</dbReference>
<dbReference type="GO" id="GO:0004674">
    <property type="term" value="F:protein serine/threonine kinase activity"/>
    <property type="evidence" value="ECO:0007669"/>
    <property type="project" value="UniProtKB-KW"/>
</dbReference>
<evidence type="ECO:0000256" key="13">
    <source>
        <dbReference type="ARBA" id="ARBA00047899"/>
    </source>
</evidence>
<evidence type="ECO:0000256" key="2">
    <source>
        <dbReference type="ARBA" id="ARBA00004496"/>
    </source>
</evidence>
<dbReference type="InterPro" id="IPR017441">
    <property type="entry name" value="Protein_kinase_ATP_BS"/>
</dbReference>
<dbReference type="Proteomes" id="UP000650833">
    <property type="component" value="Unassembled WGS sequence"/>
</dbReference>
<dbReference type="CDD" id="cd06614">
    <property type="entry name" value="STKc_PAK"/>
    <property type="match status" value="1"/>
</dbReference>
<dbReference type="GO" id="GO:0009791">
    <property type="term" value="P:post-embryonic development"/>
    <property type="evidence" value="ECO:0007669"/>
    <property type="project" value="UniProtKB-ARBA"/>
</dbReference>
<feature type="compositionally biased region" description="Low complexity" evidence="16">
    <location>
        <begin position="383"/>
        <end position="396"/>
    </location>
</feature>
<gene>
    <name evidence="19" type="ORF">INT46_010791</name>
</gene>
<dbReference type="PROSITE" id="PS50011">
    <property type="entry name" value="PROTEIN_KINASE_DOM"/>
    <property type="match status" value="1"/>
</dbReference>
<evidence type="ECO:0000313" key="20">
    <source>
        <dbReference type="Proteomes" id="UP000650833"/>
    </source>
</evidence>
<comment type="catalytic activity">
    <reaction evidence="13">
        <text>L-threonyl-[protein] + ATP = O-phospho-L-threonyl-[protein] + ADP + H(+)</text>
        <dbReference type="Rhea" id="RHEA:46608"/>
        <dbReference type="Rhea" id="RHEA-COMP:11060"/>
        <dbReference type="Rhea" id="RHEA-COMP:11605"/>
        <dbReference type="ChEBI" id="CHEBI:15378"/>
        <dbReference type="ChEBI" id="CHEBI:30013"/>
        <dbReference type="ChEBI" id="CHEBI:30616"/>
        <dbReference type="ChEBI" id="CHEBI:61977"/>
        <dbReference type="ChEBI" id="CHEBI:456216"/>
        <dbReference type="EC" id="2.7.11.1"/>
    </reaction>
</comment>
<dbReference type="GO" id="GO:0016477">
    <property type="term" value="P:cell migration"/>
    <property type="evidence" value="ECO:0007669"/>
    <property type="project" value="UniProtKB-ARBA"/>
</dbReference>
<evidence type="ECO:0000256" key="9">
    <source>
        <dbReference type="ARBA" id="ARBA00022741"/>
    </source>
</evidence>
<feature type="region of interest" description="Disordered" evidence="16">
    <location>
        <begin position="326"/>
        <end position="422"/>
    </location>
</feature>
<dbReference type="Gene3D" id="3.90.810.10">
    <property type="entry name" value="CRIB domain"/>
    <property type="match status" value="1"/>
</dbReference>
<feature type="compositionally biased region" description="Polar residues" evidence="16">
    <location>
        <begin position="26"/>
        <end position="36"/>
    </location>
</feature>
<dbReference type="SMART" id="SM00285">
    <property type="entry name" value="PBD"/>
    <property type="match status" value="1"/>
</dbReference>
<dbReference type="PANTHER" id="PTHR45832:SF22">
    <property type="entry name" value="SERINE_THREONINE-PROTEIN KINASE SAMKA-RELATED"/>
    <property type="match status" value="1"/>
</dbReference>
<feature type="compositionally biased region" description="Low complexity" evidence="16">
    <location>
        <begin position="349"/>
        <end position="359"/>
    </location>
</feature>
<comment type="catalytic activity">
    <reaction evidence="14">
        <text>L-seryl-[protein] + ATP = O-phospho-L-seryl-[protein] + ADP + H(+)</text>
        <dbReference type="Rhea" id="RHEA:17989"/>
        <dbReference type="Rhea" id="RHEA-COMP:9863"/>
        <dbReference type="Rhea" id="RHEA-COMP:11604"/>
        <dbReference type="ChEBI" id="CHEBI:15378"/>
        <dbReference type="ChEBI" id="CHEBI:29999"/>
        <dbReference type="ChEBI" id="CHEBI:30616"/>
        <dbReference type="ChEBI" id="CHEBI:83421"/>
        <dbReference type="ChEBI" id="CHEBI:456216"/>
        <dbReference type="EC" id="2.7.11.1"/>
    </reaction>
</comment>
<evidence type="ECO:0000256" key="8">
    <source>
        <dbReference type="ARBA" id="ARBA00022679"/>
    </source>
</evidence>
<dbReference type="FunFam" id="3.30.200.20:FF:000705">
    <property type="entry name" value="Non-specific serine/threonine protein kinase"/>
    <property type="match status" value="1"/>
</dbReference>
<keyword evidence="8" id="KW-0808">Transferase</keyword>
<evidence type="ECO:0000259" key="17">
    <source>
        <dbReference type="PROSITE" id="PS50011"/>
    </source>
</evidence>
<keyword evidence="7" id="KW-0723">Serine/threonine-protein kinase</keyword>
<proteinExistence type="inferred from homology"/>
<feature type="compositionally biased region" description="Polar residues" evidence="16">
    <location>
        <begin position="131"/>
        <end position="140"/>
    </location>
</feature>
<feature type="domain" description="Protein kinase" evidence="17">
    <location>
        <begin position="445"/>
        <end position="696"/>
    </location>
</feature>
<reference evidence="19" key="1">
    <citation type="submission" date="2020-12" db="EMBL/GenBank/DDBJ databases">
        <title>Metabolic potential, ecology and presence of endohyphal bacteria is reflected in genomic diversity of Mucoromycotina.</title>
        <authorList>
            <person name="Muszewska A."/>
            <person name="Okrasinska A."/>
            <person name="Steczkiewicz K."/>
            <person name="Drgas O."/>
            <person name="Orlowska M."/>
            <person name="Perlinska-Lenart U."/>
            <person name="Aleksandrzak-Piekarczyk T."/>
            <person name="Szatraj K."/>
            <person name="Zielenkiewicz U."/>
            <person name="Pilsyk S."/>
            <person name="Malc E."/>
            <person name="Mieczkowski P."/>
            <person name="Kruszewska J.S."/>
            <person name="Biernat P."/>
            <person name="Pawlowska J."/>
        </authorList>
    </citation>
    <scope>NUCLEOTIDE SEQUENCE</scope>
    <source>
        <strain evidence="19">CBS 226.32</strain>
    </source>
</reference>
<dbReference type="EMBL" id="JAEPRC010000016">
    <property type="protein sequence ID" value="KAG2214980.1"/>
    <property type="molecule type" value="Genomic_DNA"/>
</dbReference>
<evidence type="ECO:0000256" key="16">
    <source>
        <dbReference type="SAM" id="MobiDB-lite"/>
    </source>
</evidence>
<evidence type="ECO:0000256" key="1">
    <source>
        <dbReference type="ARBA" id="ARBA00004316"/>
    </source>
</evidence>
<evidence type="ECO:0000256" key="4">
    <source>
        <dbReference type="ARBA" id="ARBA00012513"/>
    </source>
</evidence>
<dbReference type="EC" id="2.7.11.1" evidence="4"/>
<dbReference type="PROSITE" id="PS50108">
    <property type="entry name" value="CRIB"/>
    <property type="match status" value="1"/>
</dbReference>
<keyword evidence="12" id="KW-0966">Cell projection</keyword>
<dbReference type="PROSITE" id="PS00107">
    <property type="entry name" value="PROTEIN_KINASE_ATP"/>
    <property type="match status" value="1"/>
</dbReference>
<feature type="binding site" evidence="15">
    <location>
        <position position="474"/>
    </location>
    <ligand>
        <name>ATP</name>
        <dbReference type="ChEBI" id="CHEBI:30616"/>
    </ligand>
</feature>
<accession>A0A8H7RQS6</accession>
<evidence type="ECO:0000256" key="12">
    <source>
        <dbReference type="ARBA" id="ARBA00023273"/>
    </source>
</evidence>
<evidence type="ECO:0000256" key="15">
    <source>
        <dbReference type="PROSITE-ProRule" id="PRU10141"/>
    </source>
</evidence>
<comment type="similarity">
    <text evidence="3">Belongs to the protein kinase superfamily. STE Ser/Thr protein kinase family. STE20 subfamily.</text>
</comment>
<feature type="domain" description="CRIB" evidence="18">
    <location>
        <begin position="189"/>
        <end position="202"/>
    </location>
</feature>
<evidence type="ECO:0000256" key="14">
    <source>
        <dbReference type="ARBA" id="ARBA00048679"/>
    </source>
</evidence>
<dbReference type="InterPro" id="IPR000095">
    <property type="entry name" value="CRIB_dom"/>
</dbReference>
<feature type="compositionally biased region" description="Low complexity" evidence="16">
    <location>
        <begin position="326"/>
        <end position="340"/>
    </location>
</feature>
<sequence length="720" mass="81601">MSSPSNSNGGLSRSLSSHLQRLNIRTPESSVPSSPDISEKDLGRKLSYSNTNNQNGETSSKSSGSFLSRTLSSKRDRSNSVGRSRPSLPPPPSTNSSPLLNRAQSERSTATTGTTTNLQMKYSPPSHSDDSGNSTPQLSSLKDLPSGAFGKARDRSTFKGVIDKFVGSFNDLINKDKQPNQEQEKEMEISGPYNAKHVTHVGFDASTGEFTGLPQEWQTLLQHSGISKVEQYQNPQAVLDAIGFYQENRDHDESVYHKMERAHALNEQDDILTKLNSHTPPQYEDEYEDVDNETHSKIQEFKKQKSQERLDEQLYHQHLQQQQQQYQKYQQRLQQHQQQLHQERLNYESSTSPKFSPSSHAARDYDIKRKLSAKQRDRREDQQPAQQQQQQQQHQQQKLKPQPSLTGSPGTVKQRVKERKHTMKDAEVIAKLRTICTETDPSLVYKNMRKIGQGASGGVYTAYSEGSDFPVAIKQMNLEQQPKKELIINEILVMKESKQKNIVNFIDSYLWRGDLWVIMEYMEGGSLTDVVTNNMMMEGQIAAVCNEVLEGLQHLHSKGVIHRDIKSDNILLSLYGDIKLTDFGFCAQLNEMQSKRTTMVGTPYWMAPEVVTRKEYGPKVDIWSLGIMAIEMVEGEPPYLNENPLRALYLIANNGTPKLQNPEALSPIFRDFLAKCLEVEVDRRPSASDMLKHPFLRCADPLPSLAPLIRAARDAVRREE</sequence>
<dbReference type="Gene3D" id="3.30.200.20">
    <property type="entry name" value="Phosphorylase Kinase, domain 1"/>
    <property type="match status" value="1"/>
</dbReference>
<evidence type="ECO:0000256" key="10">
    <source>
        <dbReference type="ARBA" id="ARBA00022777"/>
    </source>
</evidence>
<dbReference type="GO" id="GO:0042995">
    <property type="term" value="C:cell projection"/>
    <property type="evidence" value="ECO:0007669"/>
    <property type="project" value="UniProtKB-SubCell"/>
</dbReference>
<dbReference type="PROSITE" id="PS00108">
    <property type="entry name" value="PROTEIN_KINASE_ST"/>
    <property type="match status" value="1"/>
</dbReference>
<comment type="subcellular location">
    <subcellularLocation>
        <location evidence="1">Cell projection</location>
    </subcellularLocation>
    <subcellularLocation>
        <location evidence="2">Cytoplasm</location>
    </subcellularLocation>
</comment>
<keyword evidence="5" id="KW-0217">Developmental protein</keyword>
<dbReference type="CDD" id="cd01093">
    <property type="entry name" value="CRIB_PAK_like"/>
    <property type="match status" value="1"/>
</dbReference>
<evidence type="ECO:0000256" key="6">
    <source>
        <dbReference type="ARBA" id="ARBA00022490"/>
    </source>
</evidence>
<keyword evidence="11 15" id="KW-0067">ATP-binding</keyword>
<dbReference type="GO" id="GO:0005886">
    <property type="term" value="C:plasma membrane"/>
    <property type="evidence" value="ECO:0007669"/>
    <property type="project" value="UniProtKB-ARBA"/>
</dbReference>
<dbReference type="Pfam" id="PF00786">
    <property type="entry name" value="PBD"/>
    <property type="match status" value="1"/>
</dbReference>
<keyword evidence="9 15" id="KW-0547">Nucleotide-binding</keyword>
<evidence type="ECO:0000256" key="7">
    <source>
        <dbReference type="ARBA" id="ARBA00022527"/>
    </source>
</evidence>
<dbReference type="GO" id="GO:0005829">
    <property type="term" value="C:cytosol"/>
    <property type="evidence" value="ECO:0007669"/>
    <property type="project" value="UniProtKB-ARBA"/>
</dbReference>
<organism evidence="19 20">
    <name type="scientific">Mucor plumbeus</name>
    <dbReference type="NCBI Taxonomy" id="97098"/>
    <lineage>
        <taxon>Eukaryota</taxon>
        <taxon>Fungi</taxon>
        <taxon>Fungi incertae sedis</taxon>
        <taxon>Mucoromycota</taxon>
        <taxon>Mucoromycotina</taxon>
        <taxon>Mucoromycetes</taxon>
        <taxon>Mucorales</taxon>
        <taxon>Mucorineae</taxon>
        <taxon>Mucoraceae</taxon>
        <taxon>Mucor</taxon>
    </lineage>
</organism>
<feature type="compositionally biased region" description="Polar residues" evidence="16">
    <location>
        <begin position="47"/>
        <end position="57"/>
    </location>
</feature>
<evidence type="ECO:0000256" key="5">
    <source>
        <dbReference type="ARBA" id="ARBA00022473"/>
    </source>
</evidence>
<dbReference type="InterPro" id="IPR033923">
    <property type="entry name" value="PAK_BD"/>
</dbReference>
<dbReference type="OrthoDB" id="248923at2759"/>
<feature type="region of interest" description="Disordered" evidence="16">
    <location>
        <begin position="1"/>
        <end position="152"/>
    </location>
</feature>
<evidence type="ECO:0000259" key="18">
    <source>
        <dbReference type="PROSITE" id="PS50108"/>
    </source>
</evidence>
<dbReference type="InterPro" id="IPR036936">
    <property type="entry name" value="CRIB_dom_sf"/>
</dbReference>
<dbReference type="SMART" id="SM00220">
    <property type="entry name" value="S_TKc"/>
    <property type="match status" value="1"/>
</dbReference>
<dbReference type="AlphaFoldDB" id="A0A8H7RQS6"/>
<feature type="compositionally biased region" description="Basic and acidic residues" evidence="16">
    <location>
        <begin position="361"/>
        <end position="382"/>
    </location>
</feature>
<dbReference type="InterPro" id="IPR000719">
    <property type="entry name" value="Prot_kinase_dom"/>
</dbReference>
<evidence type="ECO:0000313" key="19">
    <source>
        <dbReference type="EMBL" id="KAG2214980.1"/>
    </source>
</evidence>
<name>A0A8H7RQS6_9FUNG</name>
<dbReference type="InterPro" id="IPR011009">
    <property type="entry name" value="Kinase-like_dom_sf"/>
</dbReference>
<keyword evidence="10" id="KW-0418">Kinase</keyword>
<dbReference type="InterPro" id="IPR008271">
    <property type="entry name" value="Ser/Thr_kinase_AS"/>
</dbReference>
<feature type="compositionally biased region" description="Low complexity" evidence="16">
    <location>
        <begin position="1"/>
        <end position="17"/>
    </location>
</feature>
<evidence type="ECO:0000256" key="11">
    <source>
        <dbReference type="ARBA" id="ARBA00022840"/>
    </source>
</evidence>
<dbReference type="GO" id="GO:0005524">
    <property type="term" value="F:ATP binding"/>
    <property type="evidence" value="ECO:0007669"/>
    <property type="project" value="UniProtKB-UniRule"/>
</dbReference>
<dbReference type="InterPro" id="IPR051931">
    <property type="entry name" value="PAK3-like"/>
</dbReference>
<dbReference type="SUPFAM" id="SSF56112">
    <property type="entry name" value="Protein kinase-like (PK-like)"/>
    <property type="match status" value="1"/>
</dbReference>
<dbReference type="FunFam" id="1.10.510.10:FF:000011">
    <property type="entry name" value="Non-specific serine/threonine protein kinase"/>
    <property type="match status" value="1"/>
</dbReference>
<feature type="compositionally biased region" description="Low complexity" evidence="16">
    <location>
        <begin position="58"/>
        <end position="71"/>
    </location>
</feature>
<keyword evidence="6" id="KW-0963">Cytoplasm</keyword>
<dbReference type="Pfam" id="PF00069">
    <property type="entry name" value="Pkinase"/>
    <property type="match status" value="1"/>
</dbReference>
<comment type="caution">
    <text evidence="19">The sequence shown here is derived from an EMBL/GenBank/DDBJ whole genome shotgun (WGS) entry which is preliminary data.</text>
</comment>
<dbReference type="Gene3D" id="1.10.510.10">
    <property type="entry name" value="Transferase(Phosphotransferase) domain 1"/>
    <property type="match status" value="1"/>
</dbReference>
<keyword evidence="20" id="KW-1185">Reference proteome</keyword>
<protein>
    <recommendedName>
        <fullName evidence="4">non-specific serine/threonine protein kinase</fullName>
        <ecNumber evidence="4">2.7.11.1</ecNumber>
    </recommendedName>
</protein>